<dbReference type="GO" id="GO:0005524">
    <property type="term" value="F:ATP binding"/>
    <property type="evidence" value="ECO:0007669"/>
    <property type="project" value="UniProtKB-UniRule"/>
</dbReference>
<dbReference type="GO" id="GO:0004674">
    <property type="term" value="F:protein serine/threonine kinase activity"/>
    <property type="evidence" value="ECO:0007669"/>
    <property type="project" value="UniProtKB-KW"/>
</dbReference>
<evidence type="ECO:0000256" key="4">
    <source>
        <dbReference type="ARBA" id="ARBA00022741"/>
    </source>
</evidence>
<comment type="catalytic activity">
    <reaction evidence="8">
        <text>L-seryl-[protein] + ATP = O-phospho-L-seryl-[protein] + ADP + H(+)</text>
        <dbReference type="Rhea" id="RHEA:17989"/>
        <dbReference type="Rhea" id="RHEA-COMP:9863"/>
        <dbReference type="Rhea" id="RHEA-COMP:11604"/>
        <dbReference type="ChEBI" id="CHEBI:15378"/>
        <dbReference type="ChEBI" id="CHEBI:29999"/>
        <dbReference type="ChEBI" id="CHEBI:30616"/>
        <dbReference type="ChEBI" id="CHEBI:83421"/>
        <dbReference type="ChEBI" id="CHEBI:456216"/>
        <dbReference type="EC" id="2.7.11.1"/>
    </reaction>
</comment>
<keyword evidence="4 9" id="KW-0547">Nucleotide-binding</keyword>
<evidence type="ECO:0000259" key="10">
    <source>
        <dbReference type="PROSITE" id="PS50011"/>
    </source>
</evidence>
<dbReference type="Gene3D" id="1.10.510.10">
    <property type="entry name" value="Transferase(Phosphotransferase) domain 1"/>
    <property type="match status" value="1"/>
</dbReference>
<dbReference type="EMBL" id="JARJCW010000002">
    <property type="protein sequence ID" value="KAJ7228230.1"/>
    <property type="molecule type" value="Genomic_DNA"/>
</dbReference>
<feature type="binding site" evidence="9">
    <location>
        <position position="69"/>
    </location>
    <ligand>
        <name>ATP</name>
        <dbReference type="ChEBI" id="CHEBI:30616"/>
    </ligand>
</feature>
<dbReference type="GO" id="GO:0050684">
    <property type="term" value="P:regulation of mRNA processing"/>
    <property type="evidence" value="ECO:0007669"/>
    <property type="project" value="TreeGrafter"/>
</dbReference>
<evidence type="ECO:0000256" key="3">
    <source>
        <dbReference type="ARBA" id="ARBA00022679"/>
    </source>
</evidence>
<evidence type="ECO:0000256" key="7">
    <source>
        <dbReference type="ARBA" id="ARBA00047899"/>
    </source>
</evidence>
<dbReference type="InterPro" id="IPR000719">
    <property type="entry name" value="Prot_kinase_dom"/>
</dbReference>
<dbReference type="PANTHER" id="PTHR47634:SF9">
    <property type="entry name" value="PROTEIN KINASE DOMAIN-CONTAINING PROTEIN-RELATED"/>
    <property type="match status" value="1"/>
</dbReference>
<sequence>MTRLRPVIGAENLANYRPQGLHPVHLGDSFAGRYEVVHKLGYGLSSTIWLVHDAKTGTYASLKIVAAFKSVTELAVLQHLEATFDAEEEGSNHIVRMFDHFVHEGPNGKHQCIVGEALGPSLASDISPFWDPEILPGDMARRLSGQIAVGVRYLHRRAVAHGDLHAGNILLCPPKTWASPSDVENDLGAPEKCEFGGTPSPHLPEYLVPGVNENVEFLRRCLTQARVKICDLSEAYIPSLLMPPSLATPRIFRPPEALLGDLPHATTELDIWALAVLVHTLFTGGCGLFYHGDDRMLQDMVLNLGKFSEPFWLTWKNRDQFFDESGKLDASLSSSFLKSGVATVMPEGGEEWVEFEALLKSMARYDPRSRISADDVLKSVWFHRYCRPRMGDRETFPVALCDW</sequence>
<dbReference type="EC" id="2.7.11.1" evidence="1"/>
<dbReference type="InterPro" id="IPR051334">
    <property type="entry name" value="SRPK"/>
</dbReference>
<dbReference type="InterPro" id="IPR017441">
    <property type="entry name" value="Protein_kinase_ATP_BS"/>
</dbReference>
<evidence type="ECO:0000256" key="5">
    <source>
        <dbReference type="ARBA" id="ARBA00022777"/>
    </source>
</evidence>
<evidence type="ECO:0000256" key="9">
    <source>
        <dbReference type="PROSITE-ProRule" id="PRU10141"/>
    </source>
</evidence>
<evidence type="ECO:0000256" key="8">
    <source>
        <dbReference type="ARBA" id="ARBA00048679"/>
    </source>
</evidence>
<keyword evidence="5 11" id="KW-0418">Kinase</keyword>
<dbReference type="AlphaFoldDB" id="A0AAD6YSL7"/>
<evidence type="ECO:0000256" key="1">
    <source>
        <dbReference type="ARBA" id="ARBA00012513"/>
    </source>
</evidence>
<reference evidence="11" key="1">
    <citation type="submission" date="2023-03" db="EMBL/GenBank/DDBJ databases">
        <title>Massive genome expansion in bonnet fungi (Mycena s.s.) driven by repeated elements and novel gene families across ecological guilds.</title>
        <authorList>
            <consortium name="Lawrence Berkeley National Laboratory"/>
            <person name="Harder C.B."/>
            <person name="Miyauchi S."/>
            <person name="Viragh M."/>
            <person name="Kuo A."/>
            <person name="Thoen E."/>
            <person name="Andreopoulos B."/>
            <person name="Lu D."/>
            <person name="Skrede I."/>
            <person name="Drula E."/>
            <person name="Henrissat B."/>
            <person name="Morin E."/>
            <person name="Kohler A."/>
            <person name="Barry K."/>
            <person name="LaButti K."/>
            <person name="Morin E."/>
            <person name="Salamov A."/>
            <person name="Lipzen A."/>
            <person name="Mereny Z."/>
            <person name="Hegedus B."/>
            <person name="Baldrian P."/>
            <person name="Stursova M."/>
            <person name="Weitz H."/>
            <person name="Taylor A."/>
            <person name="Grigoriev I.V."/>
            <person name="Nagy L.G."/>
            <person name="Martin F."/>
            <person name="Kauserud H."/>
        </authorList>
    </citation>
    <scope>NUCLEOTIDE SEQUENCE</scope>
    <source>
        <strain evidence="11">9144</strain>
    </source>
</reference>
<keyword evidence="6 9" id="KW-0067">ATP-binding</keyword>
<dbReference type="GO" id="GO:0000245">
    <property type="term" value="P:spliceosomal complex assembly"/>
    <property type="evidence" value="ECO:0007669"/>
    <property type="project" value="TreeGrafter"/>
</dbReference>
<dbReference type="PANTHER" id="PTHR47634">
    <property type="entry name" value="PROTEIN KINASE DOMAIN-CONTAINING PROTEIN-RELATED"/>
    <property type="match status" value="1"/>
</dbReference>
<accession>A0AAD6YSL7</accession>
<dbReference type="PROSITE" id="PS00107">
    <property type="entry name" value="PROTEIN_KINASE_ATP"/>
    <property type="match status" value="1"/>
</dbReference>
<organism evidence="11 12">
    <name type="scientific">Mycena pura</name>
    <dbReference type="NCBI Taxonomy" id="153505"/>
    <lineage>
        <taxon>Eukaryota</taxon>
        <taxon>Fungi</taxon>
        <taxon>Dikarya</taxon>
        <taxon>Basidiomycota</taxon>
        <taxon>Agaricomycotina</taxon>
        <taxon>Agaricomycetes</taxon>
        <taxon>Agaricomycetidae</taxon>
        <taxon>Agaricales</taxon>
        <taxon>Marasmiineae</taxon>
        <taxon>Mycenaceae</taxon>
        <taxon>Mycena</taxon>
    </lineage>
</organism>
<evidence type="ECO:0000313" key="12">
    <source>
        <dbReference type="Proteomes" id="UP001219525"/>
    </source>
</evidence>
<comment type="catalytic activity">
    <reaction evidence="7">
        <text>L-threonyl-[protein] + ATP = O-phospho-L-threonyl-[protein] + ADP + H(+)</text>
        <dbReference type="Rhea" id="RHEA:46608"/>
        <dbReference type="Rhea" id="RHEA-COMP:11060"/>
        <dbReference type="Rhea" id="RHEA-COMP:11605"/>
        <dbReference type="ChEBI" id="CHEBI:15378"/>
        <dbReference type="ChEBI" id="CHEBI:30013"/>
        <dbReference type="ChEBI" id="CHEBI:30616"/>
        <dbReference type="ChEBI" id="CHEBI:61977"/>
        <dbReference type="ChEBI" id="CHEBI:456216"/>
        <dbReference type="EC" id="2.7.11.1"/>
    </reaction>
</comment>
<dbReference type="Gene3D" id="3.30.200.20">
    <property type="entry name" value="Phosphorylase Kinase, domain 1"/>
    <property type="match status" value="1"/>
</dbReference>
<evidence type="ECO:0000256" key="6">
    <source>
        <dbReference type="ARBA" id="ARBA00022840"/>
    </source>
</evidence>
<dbReference type="InterPro" id="IPR011009">
    <property type="entry name" value="Kinase-like_dom_sf"/>
</dbReference>
<keyword evidence="12" id="KW-1185">Reference proteome</keyword>
<dbReference type="Pfam" id="PF00069">
    <property type="entry name" value="Pkinase"/>
    <property type="match status" value="2"/>
</dbReference>
<dbReference type="PROSITE" id="PS50011">
    <property type="entry name" value="PROTEIN_KINASE_DOM"/>
    <property type="match status" value="1"/>
</dbReference>
<evidence type="ECO:0000313" key="11">
    <source>
        <dbReference type="EMBL" id="KAJ7228230.1"/>
    </source>
</evidence>
<dbReference type="Proteomes" id="UP001219525">
    <property type="component" value="Unassembled WGS sequence"/>
</dbReference>
<gene>
    <name evidence="11" type="ORF">GGX14DRAFT_611824</name>
</gene>
<feature type="domain" description="Protein kinase" evidence="10">
    <location>
        <begin position="34"/>
        <end position="382"/>
    </location>
</feature>
<comment type="caution">
    <text evidence="11">The sequence shown here is derived from an EMBL/GenBank/DDBJ whole genome shotgun (WGS) entry which is preliminary data.</text>
</comment>
<dbReference type="SUPFAM" id="SSF56112">
    <property type="entry name" value="Protein kinase-like (PK-like)"/>
    <property type="match status" value="1"/>
</dbReference>
<protein>
    <recommendedName>
        <fullName evidence="1">non-specific serine/threonine protein kinase</fullName>
        <ecNumber evidence="1">2.7.11.1</ecNumber>
    </recommendedName>
</protein>
<keyword evidence="3" id="KW-0808">Transferase</keyword>
<dbReference type="SMART" id="SM00220">
    <property type="entry name" value="S_TKc"/>
    <property type="match status" value="1"/>
</dbReference>
<evidence type="ECO:0000256" key="2">
    <source>
        <dbReference type="ARBA" id="ARBA00022527"/>
    </source>
</evidence>
<proteinExistence type="predicted"/>
<name>A0AAD6YSL7_9AGAR</name>
<keyword evidence="2" id="KW-0723">Serine/threonine-protein kinase</keyword>